<keyword evidence="1" id="KW-0812">Transmembrane</keyword>
<evidence type="ECO:0000313" key="2">
    <source>
        <dbReference type="EMBL" id="MCF5059472.1"/>
    </source>
</evidence>
<feature type="transmembrane region" description="Helical" evidence="1">
    <location>
        <begin position="182"/>
        <end position="199"/>
    </location>
</feature>
<keyword evidence="3" id="KW-1185">Reference proteome</keyword>
<proteinExistence type="predicted"/>
<accession>A0AAW5ACB8</accession>
<feature type="transmembrane region" description="Helical" evidence="1">
    <location>
        <begin position="118"/>
        <end position="143"/>
    </location>
</feature>
<sequence length="236" mass="26097">MWLFDVFVRLYNSSPFNGALLLWVVVLALTASVTMNFPTRRGKLAGFVISSVGAVFILGYLETLSDEYKEPKVVVTNLVVMSLGGLGSGLLAVAISRRPSKADIQQTRHFIHGWGLRIFEYLLVFILMCSLALSGLCLLLWLFGWPVVTGHTVLGLLVVFSVAAMGCVFISCLRRLMKWEQWGVGLLCGLLLFLLPVYVQAIGGLVSWSLAAVLGFHTVAGIAMGWTVWRQRMEWL</sequence>
<dbReference type="AlphaFoldDB" id="A0AAW5ACB8"/>
<dbReference type="GeneID" id="55537745"/>
<organism evidence="2 3">
    <name type="scientific">Pseudomonas proteolytica</name>
    <dbReference type="NCBI Taxonomy" id="219574"/>
    <lineage>
        <taxon>Bacteria</taxon>
        <taxon>Pseudomonadati</taxon>
        <taxon>Pseudomonadota</taxon>
        <taxon>Gammaproteobacteria</taxon>
        <taxon>Pseudomonadales</taxon>
        <taxon>Pseudomonadaceae</taxon>
        <taxon>Pseudomonas</taxon>
    </lineage>
</organism>
<comment type="caution">
    <text evidence="2">The sequence shown here is derived from an EMBL/GenBank/DDBJ whole genome shotgun (WGS) entry which is preliminary data.</text>
</comment>
<keyword evidence="1" id="KW-0472">Membrane</keyword>
<feature type="transmembrane region" description="Helical" evidence="1">
    <location>
        <begin position="44"/>
        <end position="61"/>
    </location>
</feature>
<protein>
    <submittedName>
        <fullName evidence="2">Uncharacterized protein</fullName>
    </submittedName>
</protein>
<feature type="transmembrane region" description="Helical" evidence="1">
    <location>
        <begin position="205"/>
        <end position="229"/>
    </location>
</feature>
<dbReference type="RefSeq" id="WP_092231099.1">
    <property type="nucleotide sequence ID" value="NZ_FNTR01000003.1"/>
</dbReference>
<feature type="transmembrane region" description="Helical" evidence="1">
    <location>
        <begin position="73"/>
        <end position="97"/>
    </location>
</feature>
<dbReference type="EMBL" id="WKEW01000090">
    <property type="protein sequence ID" value="MCF5059472.1"/>
    <property type="molecule type" value="Genomic_DNA"/>
</dbReference>
<evidence type="ECO:0000313" key="3">
    <source>
        <dbReference type="Proteomes" id="UP000814172"/>
    </source>
</evidence>
<dbReference type="Proteomes" id="UP000814172">
    <property type="component" value="Unassembled WGS sequence"/>
</dbReference>
<keyword evidence="1" id="KW-1133">Transmembrane helix</keyword>
<feature type="transmembrane region" description="Helical" evidence="1">
    <location>
        <begin position="149"/>
        <end position="170"/>
    </location>
</feature>
<reference evidence="2 3" key="1">
    <citation type="submission" date="2019-11" db="EMBL/GenBank/DDBJ databases">
        <title>Epiphytic Pseudomonas syringae from cherry orchards.</title>
        <authorList>
            <person name="Hulin M.T."/>
        </authorList>
    </citation>
    <scope>NUCLEOTIDE SEQUENCE [LARGE SCALE GENOMIC DNA]</scope>
    <source>
        <strain evidence="2 3">PA-6-9F</strain>
    </source>
</reference>
<name>A0AAW5ACB8_9PSED</name>
<feature type="transmembrane region" description="Helical" evidence="1">
    <location>
        <begin position="20"/>
        <end position="37"/>
    </location>
</feature>
<gene>
    <name evidence="2" type="ORF">GIW75_21270</name>
</gene>
<evidence type="ECO:0000256" key="1">
    <source>
        <dbReference type="SAM" id="Phobius"/>
    </source>
</evidence>